<dbReference type="Proteomes" id="UP000504604">
    <property type="component" value="Unplaced"/>
</dbReference>
<accession>A0A6I9UMK4</accession>
<dbReference type="InterPro" id="IPR039657">
    <property type="entry name" value="Dimethylallyltransferase"/>
</dbReference>
<name>A0A6I9UMK4_SESIN</name>
<keyword evidence="6" id="KW-1185">Reference proteome</keyword>
<dbReference type="GO" id="GO:0005524">
    <property type="term" value="F:ATP binding"/>
    <property type="evidence" value="ECO:0007669"/>
    <property type="project" value="UniProtKB-KW"/>
</dbReference>
<dbReference type="InterPro" id="IPR027417">
    <property type="entry name" value="P-loop_NTPase"/>
</dbReference>
<organism evidence="6 7">
    <name type="scientific">Sesamum indicum</name>
    <name type="common">Oriental sesame</name>
    <name type="synonym">Sesamum orientale</name>
    <dbReference type="NCBI Taxonomy" id="4182"/>
    <lineage>
        <taxon>Eukaryota</taxon>
        <taxon>Viridiplantae</taxon>
        <taxon>Streptophyta</taxon>
        <taxon>Embryophyta</taxon>
        <taxon>Tracheophyta</taxon>
        <taxon>Spermatophyta</taxon>
        <taxon>Magnoliopsida</taxon>
        <taxon>eudicotyledons</taxon>
        <taxon>Gunneridae</taxon>
        <taxon>Pentapetalae</taxon>
        <taxon>asterids</taxon>
        <taxon>lamiids</taxon>
        <taxon>Lamiales</taxon>
        <taxon>Pedaliaceae</taxon>
        <taxon>Sesamum</taxon>
    </lineage>
</organism>
<dbReference type="RefSeq" id="XP_011101776.1">
    <property type="nucleotide sequence ID" value="XM_011103474.1"/>
</dbReference>
<gene>
    <name evidence="7" type="primary">LOC105179838</name>
</gene>
<dbReference type="AlphaFoldDB" id="A0A6I9UMK4"/>
<keyword evidence="2" id="KW-0808">Transferase</keyword>
<dbReference type="GeneID" id="105179838"/>
<dbReference type="PANTHER" id="PTHR11088">
    <property type="entry name" value="TRNA DIMETHYLALLYLTRANSFERASE"/>
    <property type="match status" value="1"/>
</dbReference>
<dbReference type="Gene3D" id="3.40.50.300">
    <property type="entry name" value="P-loop containing nucleotide triphosphate hydrolases"/>
    <property type="match status" value="1"/>
</dbReference>
<dbReference type="OrthoDB" id="775260at2759"/>
<comment type="similarity">
    <text evidence="1">Belongs to the IPP transferase family.</text>
</comment>
<evidence type="ECO:0000313" key="7">
    <source>
        <dbReference type="RefSeq" id="XP_011101776.1"/>
    </source>
</evidence>
<dbReference type="Pfam" id="PF01715">
    <property type="entry name" value="IPPT"/>
    <property type="match status" value="1"/>
</dbReference>
<dbReference type="PANTHER" id="PTHR11088:SF74">
    <property type="entry name" value="ADENYLATE ISOPENTENYLTRANSFERASE 5, CHLOROPLASTIC"/>
    <property type="match status" value="1"/>
</dbReference>
<evidence type="ECO:0000256" key="4">
    <source>
        <dbReference type="ARBA" id="ARBA00022741"/>
    </source>
</evidence>
<evidence type="ECO:0000313" key="6">
    <source>
        <dbReference type="Proteomes" id="UP000504604"/>
    </source>
</evidence>
<proteinExistence type="inferred from homology"/>
<evidence type="ECO:0000256" key="5">
    <source>
        <dbReference type="ARBA" id="ARBA00022840"/>
    </source>
</evidence>
<evidence type="ECO:0000256" key="1">
    <source>
        <dbReference type="ARBA" id="ARBA00005842"/>
    </source>
</evidence>
<dbReference type="GO" id="GO:0005739">
    <property type="term" value="C:mitochondrion"/>
    <property type="evidence" value="ECO:0007669"/>
    <property type="project" value="TreeGrafter"/>
</dbReference>
<dbReference type="GO" id="GO:0052381">
    <property type="term" value="F:tRNA dimethylallyltransferase activity"/>
    <property type="evidence" value="ECO:0007669"/>
    <property type="project" value="TreeGrafter"/>
</dbReference>
<dbReference type="GO" id="GO:0006400">
    <property type="term" value="P:tRNA modification"/>
    <property type="evidence" value="ECO:0007669"/>
    <property type="project" value="TreeGrafter"/>
</dbReference>
<dbReference type="GO" id="GO:0009691">
    <property type="term" value="P:cytokinin biosynthetic process"/>
    <property type="evidence" value="ECO:0007669"/>
    <property type="project" value="UniProtKB-KW"/>
</dbReference>
<dbReference type="KEGG" id="sind:105179838"/>
<keyword evidence="4" id="KW-0547">Nucleotide-binding</keyword>
<evidence type="ECO:0000256" key="2">
    <source>
        <dbReference type="ARBA" id="ARBA00022679"/>
    </source>
</evidence>
<keyword evidence="3" id="KW-0203">Cytokinin biosynthesis</keyword>
<evidence type="ECO:0000256" key="3">
    <source>
        <dbReference type="ARBA" id="ARBA00022712"/>
    </source>
</evidence>
<reference evidence="7" key="1">
    <citation type="submission" date="2025-08" db="UniProtKB">
        <authorList>
            <consortium name="RefSeq"/>
        </authorList>
    </citation>
    <scope>IDENTIFICATION</scope>
</reference>
<keyword evidence="5" id="KW-0067">ATP-binding</keyword>
<dbReference type="InParanoid" id="A0A6I9UMK4"/>
<sequence length="129" mass="14444">MNKHQGKDKVAVVLGAIGTRKSRLAIYLDTRFGAEVINSNKIQVYKGLDRVTNKVRNEEYHDMPHPLLRIIDAQVDFTVHDFVHHALLAADVIVQSNQCPIIAGGSNSLIQALVNDDTEFPSKYECFLL</sequence>
<protein>
    <submittedName>
        <fullName evidence="7">Adenylate isopentenyltransferase 5, chloroplastic-like</fullName>
    </submittedName>
</protein>